<dbReference type="Pfam" id="PF10173">
    <property type="entry name" value="Mit_KHE1"/>
    <property type="match status" value="1"/>
</dbReference>
<gene>
    <name evidence="1" type="ORF">HaLaN_28175</name>
</gene>
<sequence length="146" mass="15882">MAPALDCPPVADFTDTDGATAAKRELLLYAVPLYKPEEDQSVVDSLVFLPVASFREAPDYKGVSGAIQERIDKLTAAAAQQWADLKEKEQGTFGNRVYKVGNRVVNDLTPEERLTRNIPKHVSKVSACGKASDMAWHCRGSSCAAQ</sequence>
<dbReference type="InterPro" id="IPR018786">
    <property type="entry name" value="Mit_KHE1"/>
</dbReference>
<dbReference type="Proteomes" id="UP000485058">
    <property type="component" value="Unassembled WGS sequence"/>
</dbReference>
<reference evidence="1 2" key="1">
    <citation type="submission" date="2020-02" db="EMBL/GenBank/DDBJ databases">
        <title>Draft genome sequence of Haematococcus lacustris strain NIES-144.</title>
        <authorList>
            <person name="Morimoto D."/>
            <person name="Nakagawa S."/>
            <person name="Yoshida T."/>
            <person name="Sawayama S."/>
        </authorList>
    </citation>
    <scope>NUCLEOTIDE SEQUENCE [LARGE SCALE GENOMIC DNA]</scope>
    <source>
        <strain evidence="1 2">NIES-144</strain>
    </source>
</reference>
<dbReference type="AlphaFoldDB" id="A0A6A0AAB3"/>
<accession>A0A6A0AAB3</accession>
<name>A0A6A0AAB3_HAELA</name>
<keyword evidence="2" id="KW-1185">Reference proteome</keyword>
<evidence type="ECO:0000313" key="2">
    <source>
        <dbReference type="Proteomes" id="UP000485058"/>
    </source>
</evidence>
<organism evidence="1 2">
    <name type="scientific">Haematococcus lacustris</name>
    <name type="common">Green alga</name>
    <name type="synonym">Haematococcus pluvialis</name>
    <dbReference type="NCBI Taxonomy" id="44745"/>
    <lineage>
        <taxon>Eukaryota</taxon>
        <taxon>Viridiplantae</taxon>
        <taxon>Chlorophyta</taxon>
        <taxon>core chlorophytes</taxon>
        <taxon>Chlorophyceae</taxon>
        <taxon>CS clade</taxon>
        <taxon>Chlamydomonadales</taxon>
        <taxon>Haematococcaceae</taxon>
        <taxon>Haematococcus</taxon>
    </lineage>
</organism>
<proteinExistence type="predicted"/>
<evidence type="ECO:0000313" key="1">
    <source>
        <dbReference type="EMBL" id="GFH29502.1"/>
    </source>
</evidence>
<protein>
    <submittedName>
        <fullName evidence="1">Uncharacterized protein</fullName>
    </submittedName>
</protein>
<dbReference type="EMBL" id="BLLF01004385">
    <property type="protein sequence ID" value="GFH29502.1"/>
    <property type="molecule type" value="Genomic_DNA"/>
</dbReference>
<comment type="caution">
    <text evidence="1">The sequence shown here is derived from an EMBL/GenBank/DDBJ whole genome shotgun (WGS) entry which is preliminary data.</text>
</comment>